<organism evidence="7 8">
    <name type="scientific">Coffea canephora</name>
    <name type="common">Robusta coffee</name>
    <dbReference type="NCBI Taxonomy" id="49390"/>
    <lineage>
        <taxon>Eukaryota</taxon>
        <taxon>Viridiplantae</taxon>
        <taxon>Streptophyta</taxon>
        <taxon>Embryophyta</taxon>
        <taxon>Tracheophyta</taxon>
        <taxon>Spermatophyta</taxon>
        <taxon>Magnoliopsida</taxon>
        <taxon>eudicotyledons</taxon>
        <taxon>Gunneridae</taxon>
        <taxon>Pentapetalae</taxon>
        <taxon>asterids</taxon>
        <taxon>lamiids</taxon>
        <taxon>Gentianales</taxon>
        <taxon>Rubiaceae</taxon>
        <taxon>Ixoroideae</taxon>
        <taxon>Gardenieae complex</taxon>
        <taxon>Bertiereae - Coffeeae clade</taxon>
        <taxon>Coffeeae</taxon>
        <taxon>Coffea</taxon>
    </lineage>
</organism>
<dbReference type="Proteomes" id="UP000295252">
    <property type="component" value="Chromosome VII"/>
</dbReference>
<evidence type="ECO:0000256" key="2">
    <source>
        <dbReference type="ARBA" id="ARBA00022679"/>
    </source>
</evidence>
<dbReference type="OrthoDB" id="4951845at2759"/>
<dbReference type="GO" id="GO:0004364">
    <property type="term" value="F:glutathione transferase activity"/>
    <property type="evidence" value="ECO:0007669"/>
    <property type="project" value="UniProtKB-EC"/>
</dbReference>
<gene>
    <name evidence="7" type="ORF">GSCOC_T00021495001</name>
</gene>
<dbReference type="InterPro" id="IPR045074">
    <property type="entry name" value="GST_C_Tau"/>
</dbReference>
<dbReference type="InterPro" id="IPR040079">
    <property type="entry name" value="Glutathione_S-Trfase"/>
</dbReference>
<dbReference type="SUPFAM" id="SSF52833">
    <property type="entry name" value="Thioredoxin-like"/>
    <property type="match status" value="1"/>
</dbReference>
<reference evidence="8" key="1">
    <citation type="journal article" date="2014" name="Science">
        <title>The coffee genome provides insight into the convergent evolution of caffeine biosynthesis.</title>
        <authorList>
            <person name="Denoeud F."/>
            <person name="Carretero-Paulet L."/>
            <person name="Dereeper A."/>
            <person name="Droc G."/>
            <person name="Guyot R."/>
            <person name="Pietrella M."/>
            <person name="Zheng C."/>
            <person name="Alberti A."/>
            <person name="Anthony F."/>
            <person name="Aprea G."/>
            <person name="Aury J.M."/>
            <person name="Bento P."/>
            <person name="Bernard M."/>
            <person name="Bocs S."/>
            <person name="Campa C."/>
            <person name="Cenci A."/>
            <person name="Combes M.C."/>
            <person name="Crouzillat D."/>
            <person name="Da Silva C."/>
            <person name="Daddiego L."/>
            <person name="De Bellis F."/>
            <person name="Dussert S."/>
            <person name="Garsmeur O."/>
            <person name="Gayraud T."/>
            <person name="Guignon V."/>
            <person name="Jahn K."/>
            <person name="Jamilloux V."/>
            <person name="Joet T."/>
            <person name="Labadie K."/>
            <person name="Lan T."/>
            <person name="Leclercq J."/>
            <person name="Lepelley M."/>
            <person name="Leroy T."/>
            <person name="Li L.T."/>
            <person name="Librado P."/>
            <person name="Lopez L."/>
            <person name="Munoz A."/>
            <person name="Noel B."/>
            <person name="Pallavicini A."/>
            <person name="Perrotta G."/>
            <person name="Poncet V."/>
            <person name="Pot D."/>
            <person name="Priyono X."/>
            <person name="Rigoreau M."/>
            <person name="Rouard M."/>
            <person name="Rozas J."/>
            <person name="Tranchant-Dubreuil C."/>
            <person name="VanBuren R."/>
            <person name="Zhang Q."/>
            <person name="Andrade A.C."/>
            <person name="Argout X."/>
            <person name="Bertrand B."/>
            <person name="de Kochko A."/>
            <person name="Graziosi G."/>
            <person name="Henry R.J."/>
            <person name="Jayarama X."/>
            <person name="Ming R."/>
            <person name="Nagai C."/>
            <person name="Rounsley S."/>
            <person name="Sankoff D."/>
            <person name="Giuliano G."/>
            <person name="Albert V.A."/>
            <person name="Wincker P."/>
            <person name="Lashermes P."/>
        </authorList>
    </citation>
    <scope>NUCLEOTIDE SEQUENCE [LARGE SCALE GENOMIC DNA]</scope>
    <source>
        <strain evidence="8">cv. DH200-94</strain>
    </source>
</reference>
<evidence type="ECO:0000256" key="1">
    <source>
        <dbReference type="ARBA" id="ARBA00012452"/>
    </source>
</evidence>
<dbReference type="FunFam" id="3.40.30.10:FF:000014">
    <property type="entry name" value="Tau class glutathione S-transferase"/>
    <property type="match status" value="1"/>
</dbReference>
<dbReference type="AlphaFoldDB" id="A0A068UD46"/>
<dbReference type="GO" id="GO:0006749">
    <property type="term" value="P:glutathione metabolic process"/>
    <property type="evidence" value="ECO:0007669"/>
    <property type="project" value="InterPro"/>
</dbReference>
<feature type="domain" description="GST N-terminal" evidence="5">
    <location>
        <begin position="3"/>
        <end position="83"/>
    </location>
</feature>
<dbReference type="InterPro" id="IPR004045">
    <property type="entry name" value="Glutathione_S-Trfase_N"/>
</dbReference>
<dbReference type="InParanoid" id="A0A068UD46"/>
<dbReference type="PhylomeDB" id="A0A068UD46"/>
<comment type="similarity">
    <text evidence="4">Belongs to the GST superfamily.</text>
</comment>
<accession>A0A068UD46</accession>
<dbReference type="PROSITE" id="PS50404">
    <property type="entry name" value="GST_NTER"/>
    <property type="match status" value="1"/>
</dbReference>
<comment type="catalytic activity">
    <reaction evidence="3">
        <text>RX + glutathione = an S-substituted glutathione + a halide anion + H(+)</text>
        <dbReference type="Rhea" id="RHEA:16437"/>
        <dbReference type="ChEBI" id="CHEBI:15378"/>
        <dbReference type="ChEBI" id="CHEBI:16042"/>
        <dbReference type="ChEBI" id="CHEBI:17792"/>
        <dbReference type="ChEBI" id="CHEBI:57925"/>
        <dbReference type="ChEBI" id="CHEBI:90779"/>
        <dbReference type="EC" id="2.5.1.18"/>
    </reaction>
</comment>
<dbReference type="Gene3D" id="1.20.1050.10">
    <property type="match status" value="1"/>
</dbReference>
<dbReference type="PROSITE" id="PS50405">
    <property type="entry name" value="GST_CTER"/>
    <property type="match status" value="1"/>
</dbReference>
<dbReference type="PANTHER" id="PTHR11260">
    <property type="entry name" value="GLUTATHIONE S-TRANSFERASE, GST, SUPERFAMILY, GST DOMAIN CONTAINING"/>
    <property type="match status" value="1"/>
</dbReference>
<protein>
    <recommendedName>
        <fullName evidence="1">glutathione transferase</fullName>
        <ecNumber evidence="1">2.5.1.18</ecNumber>
    </recommendedName>
</protein>
<dbReference type="Pfam" id="PF02798">
    <property type="entry name" value="GST_N"/>
    <property type="match status" value="1"/>
</dbReference>
<dbReference type="Gramene" id="CDP06109">
    <property type="protein sequence ID" value="CDP06109"/>
    <property type="gene ID" value="GSCOC_T00021495001"/>
</dbReference>
<evidence type="ECO:0000259" key="5">
    <source>
        <dbReference type="PROSITE" id="PS50404"/>
    </source>
</evidence>
<dbReference type="Gene3D" id="3.40.30.10">
    <property type="entry name" value="Glutaredoxin"/>
    <property type="match status" value="1"/>
</dbReference>
<dbReference type="InterPro" id="IPR010987">
    <property type="entry name" value="Glutathione-S-Trfase_C-like"/>
</dbReference>
<evidence type="ECO:0000313" key="7">
    <source>
        <dbReference type="EMBL" id="CDP06109.1"/>
    </source>
</evidence>
<dbReference type="CDD" id="cd03185">
    <property type="entry name" value="GST_C_Tau"/>
    <property type="match status" value="1"/>
</dbReference>
<evidence type="ECO:0000256" key="4">
    <source>
        <dbReference type="RuleBase" id="RU003494"/>
    </source>
</evidence>
<sequence>MADEVIVLDHEYSPPANRVRIALKEKGVAFVSKQEDLPNKKSSLLLEMNPVHKQIPVLIHNGKPICESLIIVEYIDEVWNDKSPLLPTDPHDRAHSKFWADYIDKKIYTSGRPVLTTKGETQAAAMKELISSLKILDAELGNKPYFGGKTFGITDIALIPYYSWFYALEKFGNLKMNEECPKLVAWGERCMQRESVSTTLHNLYETCDFLLEIRKKLGVEYKARLVTQGNQTQLAHRLANSVEISEGKQSEVLEVPAKKL</sequence>
<keyword evidence="8" id="KW-1185">Reference proteome</keyword>
<evidence type="ECO:0000313" key="8">
    <source>
        <dbReference type="Proteomes" id="UP000295252"/>
    </source>
</evidence>
<keyword evidence="2" id="KW-0808">Transferase</keyword>
<dbReference type="GO" id="GO:0005737">
    <property type="term" value="C:cytoplasm"/>
    <property type="evidence" value="ECO:0007669"/>
    <property type="project" value="TreeGrafter"/>
</dbReference>
<dbReference type="EC" id="2.5.1.18" evidence="1"/>
<dbReference type="SUPFAM" id="SSF47616">
    <property type="entry name" value="GST C-terminal domain-like"/>
    <property type="match status" value="1"/>
</dbReference>
<dbReference type="InterPro" id="IPR036282">
    <property type="entry name" value="Glutathione-S-Trfase_C_sf"/>
</dbReference>
<dbReference type="Pfam" id="PF00043">
    <property type="entry name" value="GST_C"/>
    <property type="match status" value="1"/>
</dbReference>
<dbReference type="InterPro" id="IPR045073">
    <property type="entry name" value="Omega/Tau-like"/>
</dbReference>
<dbReference type="STRING" id="49390.A0A068UD46"/>
<evidence type="ECO:0000256" key="3">
    <source>
        <dbReference type="ARBA" id="ARBA00047960"/>
    </source>
</evidence>
<dbReference type="PANTHER" id="PTHR11260:SF773">
    <property type="entry name" value="GLUTATHIONE S-TRANSFERASE U26"/>
    <property type="match status" value="1"/>
</dbReference>
<dbReference type="InterPro" id="IPR004046">
    <property type="entry name" value="GST_C"/>
</dbReference>
<dbReference type="SFLD" id="SFLDG01152">
    <property type="entry name" value="Main.3:_Omega-_and_Tau-like"/>
    <property type="match status" value="1"/>
</dbReference>
<dbReference type="OMA" id="SMAVECP"/>
<proteinExistence type="inferred from homology"/>
<dbReference type="InterPro" id="IPR036249">
    <property type="entry name" value="Thioredoxin-like_sf"/>
</dbReference>
<dbReference type="FunFam" id="1.20.1050.10:FF:000018">
    <property type="entry name" value="Glutathione S-transferase U20"/>
    <property type="match status" value="1"/>
</dbReference>
<dbReference type="SFLD" id="SFLDG00358">
    <property type="entry name" value="Main_(cytGST)"/>
    <property type="match status" value="1"/>
</dbReference>
<evidence type="ECO:0000259" key="6">
    <source>
        <dbReference type="PROSITE" id="PS50405"/>
    </source>
</evidence>
<dbReference type="EMBL" id="HG739103">
    <property type="protein sequence ID" value="CDP06109.1"/>
    <property type="molecule type" value="Genomic_DNA"/>
</dbReference>
<dbReference type="CDD" id="cd03058">
    <property type="entry name" value="GST_N_Tau"/>
    <property type="match status" value="1"/>
</dbReference>
<dbReference type="SFLD" id="SFLDS00019">
    <property type="entry name" value="Glutathione_Transferase_(cytos"/>
    <property type="match status" value="1"/>
</dbReference>
<name>A0A068UD46_COFCA</name>
<feature type="domain" description="GST C-terminal" evidence="6">
    <location>
        <begin position="89"/>
        <end position="217"/>
    </location>
</feature>